<reference evidence="2 3" key="1">
    <citation type="submission" date="2020-07" db="EMBL/GenBank/DDBJ databases">
        <authorList>
            <person name="Feng X."/>
        </authorList>
    </citation>
    <scope>NUCLEOTIDE SEQUENCE [LARGE SCALE GENOMIC DNA]</scope>
    <source>
        <strain evidence="2 3">JCM14086</strain>
    </source>
</reference>
<name>A0A7X1E500_9BACT</name>
<feature type="transmembrane region" description="Helical" evidence="1">
    <location>
        <begin position="20"/>
        <end position="42"/>
    </location>
</feature>
<sequence>MQCPELVLRRNGRGFTLPEVLLALALLTVAAVAVGGAVRSSLNLLGRAREVRQPPIGWSVARDQVLLAESREELEEGDRMNLPNGDRVRWSANLDETEIPDLFMVELEIEAGDRESKERLFLFRPDWSVSVDRGPLMDDARREIQKRLDEVNR</sequence>
<dbReference type="EMBL" id="JACHVA010000118">
    <property type="protein sequence ID" value="MBC2603110.1"/>
    <property type="molecule type" value="Genomic_DNA"/>
</dbReference>
<dbReference type="NCBIfam" id="TIGR02532">
    <property type="entry name" value="IV_pilin_GFxxxE"/>
    <property type="match status" value="1"/>
</dbReference>
<keyword evidence="1" id="KW-0472">Membrane</keyword>
<protein>
    <submittedName>
        <fullName evidence="2">Prepilin-type N-terminal cleavage/methylation domain-containing protein</fullName>
    </submittedName>
</protein>
<dbReference type="InterPro" id="IPR012902">
    <property type="entry name" value="N_methyl_site"/>
</dbReference>
<evidence type="ECO:0000256" key="1">
    <source>
        <dbReference type="SAM" id="Phobius"/>
    </source>
</evidence>
<evidence type="ECO:0000313" key="3">
    <source>
        <dbReference type="Proteomes" id="UP000525652"/>
    </source>
</evidence>
<dbReference type="Pfam" id="PF07963">
    <property type="entry name" value="N_methyl"/>
    <property type="match status" value="1"/>
</dbReference>
<keyword evidence="1" id="KW-1133">Transmembrane helix</keyword>
<proteinExistence type="predicted"/>
<dbReference type="RefSeq" id="WP_185693751.1">
    <property type="nucleotide sequence ID" value="NZ_JACHVA010000118.1"/>
</dbReference>
<dbReference type="Proteomes" id="UP000525652">
    <property type="component" value="Unassembled WGS sequence"/>
</dbReference>
<keyword evidence="1" id="KW-0812">Transmembrane</keyword>
<comment type="caution">
    <text evidence="2">The sequence shown here is derived from an EMBL/GenBank/DDBJ whole genome shotgun (WGS) entry which is preliminary data.</text>
</comment>
<organism evidence="2 3">
    <name type="scientific">Puniceicoccus vermicola</name>
    <dbReference type="NCBI Taxonomy" id="388746"/>
    <lineage>
        <taxon>Bacteria</taxon>
        <taxon>Pseudomonadati</taxon>
        <taxon>Verrucomicrobiota</taxon>
        <taxon>Opitutia</taxon>
        <taxon>Puniceicoccales</taxon>
        <taxon>Puniceicoccaceae</taxon>
        <taxon>Puniceicoccus</taxon>
    </lineage>
</organism>
<gene>
    <name evidence="2" type="ORF">H5P30_15105</name>
</gene>
<dbReference type="AlphaFoldDB" id="A0A7X1E500"/>
<keyword evidence="3" id="KW-1185">Reference proteome</keyword>
<evidence type="ECO:0000313" key="2">
    <source>
        <dbReference type="EMBL" id="MBC2603110.1"/>
    </source>
</evidence>
<dbReference type="PROSITE" id="PS00409">
    <property type="entry name" value="PROKAR_NTER_METHYL"/>
    <property type="match status" value="1"/>
</dbReference>
<accession>A0A7X1E500</accession>